<feature type="region of interest" description="Disordered" evidence="1">
    <location>
        <begin position="59"/>
        <end position="79"/>
    </location>
</feature>
<accession>A0A9J5XEP0</accession>
<name>A0A9J5XEP0_SOLCO</name>
<dbReference type="EMBL" id="JACXVP010000009">
    <property type="protein sequence ID" value="KAG5586095.1"/>
    <property type="molecule type" value="Genomic_DNA"/>
</dbReference>
<evidence type="ECO:0000256" key="1">
    <source>
        <dbReference type="SAM" id="MobiDB-lite"/>
    </source>
</evidence>
<keyword evidence="3" id="KW-1185">Reference proteome</keyword>
<dbReference type="OrthoDB" id="10525472at2759"/>
<dbReference type="Proteomes" id="UP000824120">
    <property type="component" value="Chromosome 9"/>
</dbReference>
<proteinExistence type="predicted"/>
<protein>
    <submittedName>
        <fullName evidence="2">Uncharacterized protein</fullName>
    </submittedName>
</protein>
<evidence type="ECO:0000313" key="3">
    <source>
        <dbReference type="Proteomes" id="UP000824120"/>
    </source>
</evidence>
<dbReference type="AlphaFoldDB" id="A0A9J5XEP0"/>
<comment type="caution">
    <text evidence="2">The sequence shown here is derived from an EMBL/GenBank/DDBJ whole genome shotgun (WGS) entry which is preliminary data.</text>
</comment>
<sequence>MTNSAAGQPPVVGQALPLYFDISFPILQHPNSLLAKEDNNDRPLEVSLGKVNYAELVKDSTPPSKKSWCGPTNPNETNSIRRRCAQSHMDVGGIIGKFSYGWPELDDLRVQIPKQLQIK</sequence>
<evidence type="ECO:0000313" key="2">
    <source>
        <dbReference type="EMBL" id="KAG5586095.1"/>
    </source>
</evidence>
<organism evidence="2 3">
    <name type="scientific">Solanum commersonii</name>
    <name type="common">Commerson's wild potato</name>
    <name type="synonym">Commerson's nightshade</name>
    <dbReference type="NCBI Taxonomy" id="4109"/>
    <lineage>
        <taxon>Eukaryota</taxon>
        <taxon>Viridiplantae</taxon>
        <taxon>Streptophyta</taxon>
        <taxon>Embryophyta</taxon>
        <taxon>Tracheophyta</taxon>
        <taxon>Spermatophyta</taxon>
        <taxon>Magnoliopsida</taxon>
        <taxon>eudicotyledons</taxon>
        <taxon>Gunneridae</taxon>
        <taxon>Pentapetalae</taxon>
        <taxon>asterids</taxon>
        <taxon>lamiids</taxon>
        <taxon>Solanales</taxon>
        <taxon>Solanaceae</taxon>
        <taxon>Solanoideae</taxon>
        <taxon>Solaneae</taxon>
        <taxon>Solanum</taxon>
    </lineage>
</organism>
<gene>
    <name evidence="2" type="ORF">H5410_046529</name>
</gene>
<reference evidence="2 3" key="1">
    <citation type="submission" date="2020-09" db="EMBL/GenBank/DDBJ databases">
        <title>De no assembly of potato wild relative species, Solanum commersonii.</title>
        <authorList>
            <person name="Cho K."/>
        </authorList>
    </citation>
    <scope>NUCLEOTIDE SEQUENCE [LARGE SCALE GENOMIC DNA]</scope>
    <source>
        <strain evidence="2">LZ3.2</strain>
        <tissue evidence="2">Leaf</tissue>
    </source>
</reference>